<dbReference type="InterPro" id="IPR049539">
    <property type="entry name" value="SPL"/>
</dbReference>
<dbReference type="GO" id="GO:0003913">
    <property type="term" value="F:DNA photolyase activity"/>
    <property type="evidence" value="ECO:0007669"/>
    <property type="project" value="TreeGrafter"/>
</dbReference>
<proteinExistence type="predicted"/>
<protein>
    <submittedName>
        <fullName evidence="1">Radical SAM domain protein</fullName>
    </submittedName>
</protein>
<dbReference type="STRING" id="626523.GCWU000342_01888"/>
<sequence>MSEQFRHIYIEKRALDWPRTGQILRHFPGAEQILIDHYKDVFNRRRQDVGLQINHRSLILAVRQGEAVYPGAPVCQSFGRSHFYYASSVMNCPFNCEYCYLKGMYPSGNIVIFVNLEEIMEEVDRLLTEHPVYLCVSYDTDLLALEAVTGYVSAWADFAADRPGLSLEVRTKAALLSGWDHYRGRKDLIFAWTLSPETYIRQMEMGAASLTARLKSVRAAVEAGATVRLALDPMIFQPGWKKAYADLVDRIFTDLSPGQIMDVSIGSFRVSADYLKRLRRNQPLAASVQFPFVTEGGYCHYPAPLLEEMESFLREKLLAYVEDKQIFSWEEGLTQARPIDGSHTGE</sequence>
<reference evidence="1" key="1">
    <citation type="submission" date="2009-04" db="EMBL/GenBank/DDBJ databases">
        <authorList>
            <person name="Weinstock G."/>
            <person name="Sodergren E."/>
            <person name="Clifton S."/>
            <person name="Fulton L."/>
            <person name="Fulton B."/>
            <person name="Courtney L."/>
            <person name="Fronick C."/>
            <person name="Harrison M."/>
            <person name="Strong C."/>
            <person name="Farmer C."/>
            <person name="Delahaunty K."/>
            <person name="Markovic C."/>
            <person name="Hall O."/>
            <person name="Minx P."/>
            <person name="Tomlinson C."/>
            <person name="Mitreva M."/>
            <person name="Nelson J."/>
            <person name="Hou S."/>
            <person name="Wollam A."/>
            <person name="Pepin K.H."/>
            <person name="Johnson M."/>
            <person name="Bhonagiri V."/>
            <person name="Nash W.E."/>
            <person name="Warren W."/>
            <person name="Chinwalla A."/>
            <person name="Mardis E.R."/>
            <person name="Wilson R.K."/>
        </authorList>
    </citation>
    <scope>NUCLEOTIDE SEQUENCE [LARGE SCALE GENOMIC DNA]</scope>
    <source>
        <strain evidence="1">DSM 14600</strain>
    </source>
</reference>
<dbReference type="SFLD" id="SFLDS00029">
    <property type="entry name" value="Radical_SAM"/>
    <property type="match status" value="1"/>
</dbReference>
<dbReference type="Gene3D" id="3.40.50.12110">
    <property type="match status" value="1"/>
</dbReference>
<evidence type="ECO:0000313" key="2">
    <source>
        <dbReference type="Proteomes" id="UP000003494"/>
    </source>
</evidence>
<name>C4GD44_9FIRM</name>
<dbReference type="GO" id="GO:0051539">
    <property type="term" value="F:4 iron, 4 sulfur cluster binding"/>
    <property type="evidence" value="ECO:0007669"/>
    <property type="project" value="TreeGrafter"/>
</dbReference>
<keyword evidence="2" id="KW-1185">Reference proteome</keyword>
<accession>C4GD44</accession>
<dbReference type="GO" id="GO:1904047">
    <property type="term" value="F:S-adenosyl-L-methionine binding"/>
    <property type="evidence" value="ECO:0007669"/>
    <property type="project" value="TreeGrafter"/>
</dbReference>
<dbReference type="InterPro" id="IPR007197">
    <property type="entry name" value="rSAM"/>
</dbReference>
<dbReference type="Proteomes" id="UP000003494">
    <property type="component" value="Unassembled WGS sequence"/>
</dbReference>
<dbReference type="RefSeq" id="WP_006906885.1">
    <property type="nucleotide sequence ID" value="NZ_GG665867.1"/>
</dbReference>
<evidence type="ECO:0000313" key="1">
    <source>
        <dbReference type="EMBL" id="EEP27894.1"/>
    </source>
</evidence>
<dbReference type="Gene3D" id="3.80.30.30">
    <property type="match status" value="1"/>
</dbReference>
<dbReference type="GO" id="GO:0042601">
    <property type="term" value="C:endospore-forming forespore"/>
    <property type="evidence" value="ECO:0007669"/>
    <property type="project" value="TreeGrafter"/>
</dbReference>
<dbReference type="PANTHER" id="PTHR37822">
    <property type="entry name" value="SPORE PHOTOPRODUCT LYASE-RELATED"/>
    <property type="match status" value="1"/>
</dbReference>
<dbReference type="PANTHER" id="PTHR37822:SF2">
    <property type="entry name" value="SPORE PHOTOPRODUCT LYASE"/>
    <property type="match status" value="1"/>
</dbReference>
<dbReference type="HOGENOM" id="CLU_030330_0_0_9"/>
<dbReference type="Pfam" id="PF20903">
    <property type="entry name" value="SPL"/>
    <property type="match status" value="1"/>
</dbReference>
<dbReference type="AlphaFoldDB" id="C4GD44"/>
<gene>
    <name evidence="1" type="ORF">GCWU000342_01888</name>
</gene>
<dbReference type="SUPFAM" id="SSF102114">
    <property type="entry name" value="Radical SAM enzymes"/>
    <property type="match status" value="1"/>
</dbReference>
<dbReference type="InterPro" id="IPR058240">
    <property type="entry name" value="rSAM_sf"/>
</dbReference>
<organism evidence="1 2">
    <name type="scientific">Shuttleworthella satelles DSM 14600</name>
    <dbReference type="NCBI Taxonomy" id="626523"/>
    <lineage>
        <taxon>Bacteria</taxon>
        <taxon>Bacillati</taxon>
        <taxon>Bacillota</taxon>
        <taxon>Clostridia</taxon>
        <taxon>Lachnospirales</taxon>
        <taxon>Lachnospiraceae</taxon>
        <taxon>Shuttleworthella</taxon>
    </lineage>
</organism>
<dbReference type="eggNOG" id="COG1533">
    <property type="taxonomic scope" value="Bacteria"/>
</dbReference>
<dbReference type="EMBL" id="ACIP02000004">
    <property type="protein sequence ID" value="EEP27894.1"/>
    <property type="molecule type" value="Genomic_DNA"/>
</dbReference>
<comment type="caution">
    <text evidence="1">The sequence shown here is derived from an EMBL/GenBank/DDBJ whole genome shotgun (WGS) entry which is preliminary data.</text>
</comment>